<dbReference type="Pfam" id="PF04203">
    <property type="entry name" value="Sortase"/>
    <property type="match status" value="1"/>
</dbReference>
<dbReference type="InterPro" id="IPR005754">
    <property type="entry name" value="Sortase"/>
</dbReference>
<dbReference type="Gene3D" id="2.40.260.10">
    <property type="entry name" value="Sortase"/>
    <property type="match status" value="1"/>
</dbReference>
<sequence length="267" mass="29924">MKKRRRKRLMKKAKSRQSDFRTRKDSSKKKHHWFRTILVFLLLLVGLALVFNRSIRNSVIAWNTNKYQVSKVDKKTLTKNKKAKVNYDFDSVKSVSAQSVISSQMDAQDLPVIGGIAIPDLELNLPIFKGLGNTELSYGAGTMKENQVMGGTNNYALASHHVFGVNGASKMLFSPLDNAKNGMEIYLTDKNKIYTYTISEVKTVNPSDVAVIDDTPGAKTLTLVTCDDAEASHRIIVSANYKDEVSYDKASQKMIDAFNRSYNQLSL</sequence>
<proteinExistence type="predicted"/>
<dbReference type="EMBL" id="AB453916">
    <property type="protein sequence ID" value="BAG80680.1"/>
    <property type="molecule type" value="Genomic_DNA"/>
</dbReference>
<gene>
    <name evidence="6" type="primary">srtA</name>
</gene>
<dbReference type="GO" id="GO:0008234">
    <property type="term" value="F:cysteine-type peptidase activity"/>
    <property type="evidence" value="ECO:0007669"/>
    <property type="project" value="UniProtKB-KW"/>
</dbReference>
<dbReference type="MEROPS" id="C60.006"/>
<keyword evidence="1" id="KW-0645">Protease</keyword>
<evidence type="ECO:0000256" key="1">
    <source>
        <dbReference type="ARBA" id="ARBA00022670"/>
    </source>
</evidence>
<accession>B6EUV8</accession>
<keyword evidence="3" id="KW-0788">Thiol protease</keyword>
<evidence type="ECO:0000256" key="2">
    <source>
        <dbReference type="ARBA" id="ARBA00022801"/>
    </source>
</evidence>
<keyword evidence="2" id="KW-0378">Hydrolase</keyword>
<feature type="region of interest" description="Disordered" evidence="5">
    <location>
        <begin position="1"/>
        <end position="25"/>
    </location>
</feature>
<evidence type="ECO:0000256" key="4">
    <source>
        <dbReference type="PIRSR" id="PIRSR605754-1"/>
    </source>
</evidence>
<dbReference type="CDD" id="cd06165">
    <property type="entry name" value="Sortase_A"/>
    <property type="match status" value="1"/>
</dbReference>
<dbReference type="AlphaFoldDB" id="B6EUV8"/>
<dbReference type="GO" id="GO:0006508">
    <property type="term" value="P:proteolysis"/>
    <property type="evidence" value="ECO:0007669"/>
    <property type="project" value="UniProtKB-KW"/>
</dbReference>
<dbReference type="EMBL" id="AB281282">
    <property type="protein sequence ID" value="BAG80672.1"/>
    <property type="molecule type" value="Genomic_DNA"/>
</dbReference>
<evidence type="ECO:0000256" key="5">
    <source>
        <dbReference type="SAM" id="MobiDB-lite"/>
    </source>
</evidence>
<evidence type="ECO:0000313" key="7">
    <source>
        <dbReference type="EMBL" id="BAG80680.1"/>
    </source>
</evidence>
<reference evidence="6" key="1">
    <citation type="journal article" date="2009" name="Oral Microbiol. Immunol.">
        <title>Genes responsible for dextran-dependent aggregation of Streptococcus sobrinus strain 6715.</title>
        <authorList>
            <person name="Sato Y."/>
            <person name="Okamoto-Shibayama K."/>
            <person name="Takada K."/>
            <person name="Igarashi T."/>
            <person name="Hirasawa M."/>
        </authorList>
    </citation>
    <scope>NUCLEOTIDE SEQUENCE</scope>
    <source>
        <strain evidence="6">ATCC 6715</strain>
        <strain evidence="7">NUM-Ssg99</strain>
    </source>
</reference>
<feature type="compositionally biased region" description="Basic and acidic residues" evidence="5">
    <location>
        <begin position="16"/>
        <end position="25"/>
    </location>
</feature>
<feature type="compositionally biased region" description="Basic residues" evidence="5">
    <location>
        <begin position="1"/>
        <end position="15"/>
    </location>
</feature>
<protein>
    <submittedName>
        <fullName evidence="6">Sortase</fullName>
    </submittedName>
</protein>
<name>B6EUV8_9STRE</name>
<evidence type="ECO:0000256" key="3">
    <source>
        <dbReference type="ARBA" id="ARBA00022807"/>
    </source>
</evidence>
<feature type="active site" description="Proton donor/acceptor" evidence="4">
    <location>
        <position position="160"/>
    </location>
</feature>
<dbReference type="InterPro" id="IPR042007">
    <property type="entry name" value="Sortase_A"/>
</dbReference>
<feature type="active site" description="Acyl-thioester intermediate" evidence="4">
    <location>
        <position position="226"/>
    </location>
</feature>
<dbReference type="NCBIfam" id="TIGR01076">
    <property type="entry name" value="sortase_fam"/>
    <property type="match status" value="1"/>
</dbReference>
<organism evidence="6">
    <name type="scientific">Streptococcus sobrinus</name>
    <dbReference type="NCBI Taxonomy" id="1310"/>
    <lineage>
        <taxon>Bacteria</taxon>
        <taxon>Bacillati</taxon>
        <taxon>Bacillota</taxon>
        <taxon>Bacilli</taxon>
        <taxon>Lactobacillales</taxon>
        <taxon>Streptococcaceae</taxon>
        <taxon>Streptococcus</taxon>
    </lineage>
</organism>
<dbReference type="InterPro" id="IPR023365">
    <property type="entry name" value="Sortase_dom-sf"/>
</dbReference>
<dbReference type="SUPFAM" id="SSF63817">
    <property type="entry name" value="Sortase"/>
    <property type="match status" value="1"/>
</dbReference>
<evidence type="ECO:0000313" key="6">
    <source>
        <dbReference type="EMBL" id="BAG80672.1"/>
    </source>
</evidence>